<keyword evidence="4" id="KW-1185">Reference proteome</keyword>
<dbReference type="InterPro" id="IPR045761">
    <property type="entry name" value="ODP_dom"/>
</dbReference>
<protein>
    <submittedName>
        <fullName evidence="3">MBL fold metallo-hydrolase</fullName>
    </submittedName>
</protein>
<dbReference type="InterPro" id="IPR001279">
    <property type="entry name" value="Metallo-B-lactamas"/>
</dbReference>
<sequence length="285" mass="32046">MPVRSMIMLCLVWIFLFWGAESAFAGKHYEIQKVSDSVYAAVALPDGKAASNAMFIVTGSHVILAGSHFVLDAVRELVAEIAKITPNPVREIILTHHHSGYNYIDVDLPANAEIITSWQTWLALKSEYRQVKNPVTYFEKGLTLQRENLSIVLSNTDFGHSKGDLVVYVPSEGVLFTSDLVFNKAIGYMGTGYMRDWVICLEFLESLSASIVIPGVGKVTDSEGITQFRMFMKDFLTEVLRHIEKGDSLAITKKDFRIPQYSNLPGYKTFFEVNIERAYGELKEK</sequence>
<name>A0AAW4L1H3_9BACT</name>
<proteinExistence type="inferred from homology"/>
<feature type="domain" description="Metallo-beta-lactamase" evidence="2">
    <location>
        <begin position="50"/>
        <end position="216"/>
    </location>
</feature>
<dbReference type="GO" id="GO:0017001">
    <property type="term" value="P:antibiotic catabolic process"/>
    <property type="evidence" value="ECO:0007669"/>
    <property type="project" value="UniProtKB-ARBA"/>
</dbReference>
<dbReference type="Pfam" id="PF19583">
    <property type="entry name" value="ODP"/>
    <property type="match status" value="1"/>
</dbReference>
<dbReference type="PANTHER" id="PTHR42951">
    <property type="entry name" value="METALLO-BETA-LACTAMASE DOMAIN-CONTAINING"/>
    <property type="match status" value="1"/>
</dbReference>
<dbReference type="AlphaFoldDB" id="A0AAW4L1H3"/>
<dbReference type="InterPro" id="IPR036866">
    <property type="entry name" value="RibonucZ/Hydroxyglut_hydro"/>
</dbReference>
<evidence type="ECO:0000259" key="2">
    <source>
        <dbReference type="SMART" id="SM00849"/>
    </source>
</evidence>
<reference evidence="3 4" key="1">
    <citation type="submission" date="2021-05" db="EMBL/GenBank/DDBJ databases">
        <title>The draft genome of Geobacter pelophilus DSM 12255.</title>
        <authorList>
            <person name="Xu Z."/>
            <person name="Masuda Y."/>
            <person name="Itoh H."/>
            <person name="Senoo K."/>
        </authorList>
    </citation>
    <scope>NUCLEOTIDE SEQUENCE [LARGE SCALE GENOMIC DNA]</scope>
    <source>
        <strain evidence="3 4">DSM 12255</strain>
    </source>
</reference>
<dbReference type="PANTHER" id="PTHR42951:SF4">
    <property type="entry name" value="ACYL-COENZYME A THIOESTERASE MBLAC2"/>
    <property type="match status" value="1"/>
</dbReference>
<comment type="caution">
    <text evidence="3">The sequence shown here is derived from an EMBL/GenBank/DDBJ whole genome shotgun (WGS) entry which is preliminary data.</text>
</comment>
<gene>
    <name evidence="3" type="ORF">KI809_00735</name>
</gene>
<organism evidence="3 4">
    <name type="scientific">Geoanaerobacter pelophilus</name>
    <dbReference type="NCBI Taxonomy" id="60036"/>
    <lineage>
        <taxon>Bacteria</taxon>
        <taxon>Pseudomonadati</taxon>
        <taxon>Thermodesulfobacteriota</taxon>
        <taxon>Desulfuromonadia</taxon>
        <taxon>Geobacterales</taxon>
        <taxon>Geobacteraceae</taxon>
        <taxon>Geoanaerobacter</taxon>
    </lineage>
</organism>
<evidence type="ECO:0000313" key="4">
    <source>
        <dbReference type="Proteomes" id="UP000811899"/>
    </source>
</evidence>
<dbReference type="Gene3D" id="3.60.15.10">
    <property type="entry name" value="Ribonuclease Z/Hydroxyacylglutathione hydrolase-like"/>
    <property type="match status" value="1"/>
</dbReference>
<evidence type="ECO:0000256" key="1">
    <source>
        <dbReference type="ARBA" id="ARBA00005250"/>
    </source>
</evidence>
<evidence type="ECO:0000313" key="3">
    <source>
        <dbReference type="EMBL" id="MBT0662813.1"/>
    </source>
</evidence>
<comment type="similarity">
    <text evidence="1">Belongs to the metallo-beta-lactamase superfamily. Class-B beta-lactamase family.</text>
</comment>
<dbReference type="Proteomes" id="UP000811899">
    <property type="component" value="Unassembled WGS sequence"/>
</dbReference>
<dbReference type="EMBL" id="JAHCVJ010000001">
    <property type="protein sequence ID" value="MBT0662813.1"/>
    <property type="molecule type" value="Genomic_DNA"/>
</dbReference>
<accession>A0AAW4L1H3</accession>
<dbReference type="SUPFAM" id="SSF56281">
    <property type="entry name" value="Metallo-hydrolase/oxidoreductase"/>
    <property type="match status" value="1"/>
</dbReference>
<dbReference type="RefSeq" id="WP_214169608.1">
    <property type="nucleotide sequence ID" value="NZ_JAHCVJ010000001.1"/>
</dbReference>
<dbReference type="InterPro" id="IPR050855">
    <property type="entry name" value="NDM-1-like"/>
</dbReference>
<dbReference type="SMART" id="SM00849">
    <property type="entry name" value="Lactamase_B"/>
    <property type="match status" value="1"/>
</dbReference>